<organism evidence="14 15">
    <name type="scientific">Staphylotrichum tortipilum</name>
    <dbReference type="NCBI Taxonomy" id="2831512"/>
    <lineage>
        <taxon>Eukaryota</taxon>
        <taxon>Fungi</taxon>
        <taxon>Dikarya</taxon>
        <taxon>Ascomycota</taxon>
        <taxon>Pezizomycotina</taxon>
        <taxon>Sordariomycetes</taxon>
        <taxon>Sordariomycetidae</taxon>
        <taxon>Sordariales</taxon>
        <taxon>Chaetomiaceae</taxon>
        <taxon>Staphylotrichum</taxon>
    </lineage>
</organism>
<dbReference type="GO" id="GO:0000026">
    <property type="term" value="F:alpha-1,2-mannosyltransferase activity"/>
    <property type="evidence" value="ECO:0007669"/>
    <property type="project" value="TreeGrafter"/>
</dbReference>
<keyword evidence="5 12" id="KW-0328">Glycosyltransferase</keyword>
<feature type="transmembrane region" description="Helical" evidence="12">
    <location>
        <begin position="286"/>
        <end position="307"/>
    </location>
</feature>
<reference evidence="14" key="2">
    <citation type="submission" date="2023-05" db="EMBL/GenBank/DDBJ databases">
        <authorList>
            <consortium name="Lawrence Berkeley National Laboratory"/>
            <person name="Steindorff A."/>
            <person name="Hensen N."/>
            <person name="Bonometti L."/>
            <person name="Westerberg I."/>
            <person name="Brannstrom I.O."/>
            <person name="Guillou S."/>
            <person name="Cros-Aarteil S."/>
            <person name="Calhoun S."/>
            <person name="Haridas S."/>
            <person name="Kuo A."/>
            <person name="Mondo S."/>
            <person name="Pangilinan J."/>
            <person name="Riley R."/>
            <person name="Labutti K."/>
            <person name="Andreopoulos B."/>
            <person name="Lipzen A."/>
            <person name="Chen C."/>
            <person name="Yanf M."/>
            <person name="Daum C."/>
            <person name="Ng V."/>
            <person name="Clum A."/>
            <person name="Ohm R."/>
            <person name="Martin F."/>
            <person name="Silar P."/>
            <person name="Natvig D."/>
            <person name="Lalanne C."/>
            <person name="Gautier V."/>
            <person name="Ament-Velasquez S.L."/>
            <person name="Kruys A."/>
            <person name="Hutchinson M.I."/>
            <person name="Powell A.J."/>
            <person name="Barry K."/>
            <person name="Miller A.N."/>
            <person name="Grigoriev I.V."/>
            <person name="Debuchy R."/>
            <person name="Gladieux P."/>
            <person name="Thoren M.H."/>
            <person name="Johannesson H."/>
        </authorList>
    </citation>
    <scope>NUCLEOTIDE SEQUENCE</scope>
    <source>
        <strain evidence="14">CBS 103.79</strain>
    </source>
</reference>
<dbReference type="Pfam" id="PF03901">
    <property type="entry name" value="Glyco_transf_22"/>
    <property type="match status" value="1"/>
</dbReference>
<comment type="subcellular location">
    <subcellularLocation>
        <location evidence="1 12">Endoplasmic reticulum membrane</location>
        <topology evidence="1 12">Multi-pass membrane protein</topology>
    </subcellularLocation>
</comment>
<dbReference type="GO" id="GO:0006506">
    <property type="term" value="P:GPI anchor biosynthetic process"/>
    <property type="evidence" value="ECO:0007669"/>
    <property type="project" value="UniProtKB-KW"/>
</dbReference>
<feature type="transmembrane region" description="Helical" evidence="12">
    <location>
        <begin position="319"/>
        <end position="336"/>
    </location>
</feature>
<sequence>MESKPSPADEGLRARRKPGSGPAEPAEVGKTSSTERGMGTTPSSSTAATQAVHAQVAAAQVYDILSVLLFFRFVNALCVRTFFQPDEYFQALEPAWDMAFGTNSGAWMTWEWQHQLRSSLHPAIFALAYRTVEGVMSAMSLFPPFKALMLVALPGALQSVFAALGDFFTWKLAMDIYGRESNAPWAALWMTVLNPWQWYCSTRTFSNSLETTLTIAALCYWPWGVLGDAKASKELPLQQKGVVASLRISLVLAAIAVLLRPTNLLIWLCVLGLSVRRLAQAGISTLLVLVREIAICGLAVLAVSVASDRLYFGFWTFPPYQWLYFNISASLAVFYGHMPWHYYLSQGVPLLTTTFLPFALVGLYKAAFPPKALPALQSNTLNTLALAALAMITALSLIAHKEVRFIYPLLPILHTLAAPYITAFFTAPTPQPAIPAASDPTPLTLRHKFTLANLLSLNLLIAGYLSVLHQPAPLSVLSFLRADFERLHPDALSISTPQLVEDRELFALFLTPCHSTPGAPTSSTPPSALAPSPVSRRCTPPPGQPSARRTLMRRIGFTLLSRT</sequence>
<evidence type="ECO:0000256" key="12">
    <source>
        <dbReference type="RuleBase" id="RU363075"/>
    </source>
</evidence>
<evidence type="ECO:0000256" key="9">
    <source>
        <dbReference type="ARBA" id="ARBA00022989"/>
    </source>
</evidence>
<evidence type="ECO:0000313" key="14">
    <source>
        <dbReference type="EMBL" id="KAK3899018.1"/>
    </source>
</evidence>
<feature type="region of interest" description="Disordered" evidence="13">
    <location>
        <begin position="1"/>
        <end position="46"/>
    </location>
</feature>
<feature type="region of interest" description="Disordered" evidence="13">
    <location>
        <begin position="517"/>
        <end position="547"/>
    </location>
</feature>
<keyword evidence="4" id="KW-0337">GPI-anchor biosynthesis</keyword>
<name>A0AAN6MFI7_9PEZI</name>
<evidence type="ECO:0000256" key="6">
    <source>
        <dbReference type="ARBA" id="ARBA00022679"/>
    </source>
</evidence>
<evidence type="ECO:0000256" key="3">
    <source>
        <dbReference type="ARBA" id="ARBA00006065"/>
    </source>
</evidence>
<evidence type="ECO:0000256" key="7">
    <source>
        <dbReference type="ARBA" id="ARBA00022692"/>
    </source>
</evidence>
<dbReference type="Proteomes" id="UP001303889">
    <property type="component" value="Unassembled WGS sequence"/>
</dbReference>
<evidence type="ECO:0000313" key="15">
    <source>
        <dbReference type="Proteomes" id="UP001303889"/>
    </source>
</evidence>
<dbReference type="PANTHER" id="PTHR22760">
    <property type="entry name" value="GLYCOSYLTRANSFERASE"/>
    <property type="match status" value="1"/>
</dbReference>
<dbReference type="PANTHER" id="PTHR22760:SF4">
    <property type="entry name" value="GPI MANNOSYLTRANSFERASE 3"/>
    <property type="match status" value="1"/>
</dbReference>
<protein>
    <recommendedName>
        <fullName evidence="12">Mannosyltransferase</fullName>
        <ecNumber evidence="12">2.4.1.-</ecNumber>
    </recommendedName>
</protein>
<evidence type="ECO:0000256" key="10">
    <source>
        <dbReference type="ARBA" id="ARBA00023136"/>
    </source>
</evidence>
<evidence type="ECO:0000256" key="1">
    <source>
        <dbReference type="ARBA" id="ARBA00004477"/>
    </source>
</evidence>
<keyword evidence="7 12" id="KW-0812">Transmembrane</keyword>
<keyword evidence="9 12" id="KW-1133">Transmembrane helix</keyword>
<comment type="function">
    <text evidence="11">Mannosyltransferase involved in glycosylphosphatidylinositol-anchor biosynthesis. Transfers the third mannose to Man2-GlcN-acyl-PI during GPI precursor assembly.</text>
</comment>
<evidence type="ECO:0000256" key="13">
    <source>
        <dbReference type="SAM" id="MobiDB-lite"/>
    </source>
</evidence>
<feature type="transmembrane region" description="Helical" evidence="12">
    <location>
        <begin position="380"/>
        <end position="398"/>
    </location>
</feature>
<dbReference type="InterPro" id="IPR005599">
    <property type="entry name" value="GPI_mannosylTrfase"/>
</dbReference>
<evidence type="ECO:0000256" key="2">
    <source>
        <dbReference type="ARBA" id="ARBA00004687"/>
    </source>
</evidence>
<feature type="non-terminal residue" evidence="14">
    <location>
        <position position="563"/>
    </location>
</feature>
<accession>A0AAN6MFI7</accession>
<dbReference type="EC" id="2.4.1.-" evidence="12"/>
<dbReference type="AlphaFoldDB" id="A0AAN6MFI7"/>
<feature type="compositionally biased region" description="Low complexity" evidence="13">
    <location>
        <begin position="517"/>
        <end position="535"/>
    </location>
</feature>
<evidence type="ECO:0000256" key="11">
    <source>
        <dbReference type="ARBA" id="ARBA00024708"/>
    </source>
</evidence>
<keyword evidence="6" id="KW-0808">Transferase</keyword>
<keyword evidence="10 12" id="KW-0472">Membrane</keyword>
<proteinExistence type="inferred from homology"/>
<evidence type="ECO:0000256" key="5">
    <source>
        <dbReference type="ARBA" id="ARBA00022676"/>
    </source>
</evidence>
<feature type="transmembrane region" description="Helical" evidence="12">
    <location>
        <begin position="449"/>
        <end position="468"/>
    </location>
</feature>
<comment type="similarity">
    <text evidence="3">Belongs to the glycosyltransferase 22 family. PIGB subfamily.</text>
</comment>
<dbReference type="EMBL" id="MU855844">
    <property type="protein sequence ID" value="KAK3899018.1"/>
    <property type="molecule type" value="Genomic_DNA"/>
</dbReference>
<feature type="transmembrane region" description="Helical" evidence="12">
    <location>
        <begin position="405"/>
        <end position="429"/>
    </location>
</feature>
<reference evidence="14" key="1">
    <citation type="journal article" date="2023" name="Mol. Phylogenet. Evol.">
        <title>Genome-scale phylogeny and comparative genomics of the fungal order Sordariales.</title>
        <authorList>
            <person name="Hensen N."/>
            <person name="Bonometti L."/>
            <person name="Westerberg I."/>
            <person name="Brannstrom I.O."/>
            <person name="Guillou S."/>
            <person name="Cros-Aarteil S."/>
            <person name="Calhoun S."/>
            <person name="Haridas S."/>
            <person name="Kuo A."/>
            <person name="Mondo S."/>
            <person name="Pangilinan J."/>
            <person name="Riley R."/>
            <person name="LaButti K."/>
            <person name="Andreopoulos B."/>
            <person name="Lipzen A."/>
            <person name="Chen C."/>
            <person name="Yan M."/>
            <person name="Daum C."/>
            <person name="Ng V."/>
            <person name="Clum A."/>
            <person name="Steindorff A."/>
            <person name="Ohm R.A."/>
            <person name="Martin F."/>
            <person name="Silar P."/>
            <person name="Natvig D.O."/>
            <person name="Lalanne C."/>
            <person name="Gautier V."/>
            <person name="Ament-Velasquez S.L."/>
            <person name="Kruys A."/>
            <person name="Hutchinson M.I."/>
            <person name="Powell A.J."/>
            <person name="Barry K."/>
            <person name="Miller A.N."/>
            <person name="Grigoriev I.V."/>
            <person name="Debuchy R."/>
            <person name="Gladieux P."/>
            <person name="Hiltunen Thoren M."/>
            <person name="Johannesson H."/>
        </authorList>
    </citation>
    <scope>NUCLEOTIDE SEQUENCE</scope>
    <source>
        <strain evidence="14">CBS 103.79</strain>
    </source>
</reference>
<dbReference type="GO" id="GO:0005789">
    <property type="term" value="C:endoplasmic reticulum membrane"/>
    <property type="evidence" value="ECO:0007669"/>
    <property type="project" value="UniProtKB-SubCell"/>
</dbReference>
<keyword evidence="8 12" id="KW-0256">Endoplasmic reticulum</keyword>
<comment type="pathway">
    <text evidence="2">Glycolipid biosynthesis; glycosylphosphatidylinositol-anchor biosynthesis.</text>
</comment>
<keyword evidence="15" id="KW-1185">Reference proteome</keyword>
<gene>
    <name evidence="14" type="ORF">C8A05DRAFT_37368</name>
</gene>
<comment type="caution">
    <text evidence="14">The sequence shown here is derived from an EMBL/GenBank/DDBJ whole genome shotgun (WGS) entry which is preliminary data.</text>
</comment>
<feature type="transmembrane region" description="Helical" evidence="12">
    <location>
        <begin position="348"/>
        <end position="368"/>
    </location>
</feature>
<evidence type="ECO:0000256" key="4">
    <source>
        <dbReference type="ARBA" id="ARBA00022502"/>
    </source>
</evidence>
<evidence type="ECO:0000256" key="8">
    <source>
        <dbReference type="ARBA" id="ARBA00022824"/>
    </source>
</evidence>